<organism evidence="1 2">
    <name type="scientific">Drechslerella dactyloides</name>
    <name type="common">Nematode-trapping fungus</name>
    <name type="synonym">Arthrobotrys dactyloides</name>
    <dbReference type="NCBI Taxonomy" id="74499"/>
    <lineage>
        <taxon>Eukaryota</taxon>
        <taxon>Fungi</taxon>
        <taxon>Dikarya</taxon>
        <taxon>Ascomycota</taxon>
        <taxon>Pezizomycotina</taxon>
        <taxon>Orbiliomycetes</taxon>
        <taxon>Orbiliales</taxon>
        <taxon>Orbiliaceae</taxon>
        <taxon>Drechslerella</taxon>
    </lineage>
</organism>
<proteinExistence type="predicted"/>
<reference evidence="1" key="1">
    <citation type="submission" date="2023-01" db="EMBL/GenBank/DDBJ databases">
        <title>The chitinases involved in constricting ring structure development in the nematode-trapping fungus Drechslerella dactyloides.</title>
        <authorList>
            <person name="Wang R."/>
            <person name="Zhang L."/>
            <person name="Tang P."/>
            <person name="Li S."/>
            <person name="Liang L."/>
        </authorList>
    </citation>
    <scope>NUCLEOTIDE SEQUENCE</scope>
    <source>
        <strain evidence="1">YMF1.00031</strain>
    </source>
</reference>
<keyword evidence="2" id="KW-1185">Reference proteome</keyword>
<comment type="caution">
    <text evidence="1">The sequence shown here is derived from an EMBL/GenBank/DDBJ whole genome shotgun (WGS) entry which is preliminary data.</text>
</comment>
<evidence type="ECO:0000313" key="1">
    <source>
        <dbReference type="EMBL" id="KAJ6257305.1"/>
    </source>
</evidence>
<accession>A0AAD6NGD5</accession>
<gene>
    <name evidence="1" type="ORF">Dda_8194</name>
</gene>
<dbReference type="EMBL" id="JAQGDS010000011">
    <property type="protein sequence ID" value="KAJ6257305.1"/>
    <property type="molecule type" value="Genomic_DNA"/>
</dbReference>
<name>A0AAD6NGD5_DREDA</name>
<sequence>MVEPRVVVKWSPQHGSLTMVNSGILPIIDIKRVHGAHHTVYRIASNLNRLTQLHQNAKYRQYVGPQALDYLIVNSPVPGFTLLEPNGDCRDPIEYHKMDGIPWEHFAIQEIVHFVHLLVPHLRGSRTRA</sequence>
<protein>
    <submittedName>
        <fullName evidence="1">Uncharacterized protein</fullName>
    </submittedName>
</protein>
<evidence type="ECO:0000313" key="2">
    <source>
        <dbReference type="Proteomes" id="UP001221413"/>
    </source>
</evidence>
<dbReference type="AlphaFoldDB" id="A0AAD6NGD5"/>
<dbReference type="Proteomes" id="UP001221413">
    <property type="component" value="Unassembled WGS sequence"/>
</dbReference>